<accession>A0A0F8WQI1</accession>
<proteinExistence type="predicted"/>
<protein>
    <submittedName>
        <fullName evidence="1">Uncharacterized protein</fullName>
    </submittedName>
</protein>
<organism evidence="1">
    <name type="scientific">marine sediment metagenome</name>
    <dbReference type="NCBI Taxonomy" id="412755"/>
    <lineage>
        <taxon>unclassified sequences</taxon>
        <taxon>metagenomes</taxon>
        <taxon>ecological metagenomes</taxon>
    </lineage>
</organism>
<name>A0A0F8WQI1_9ZZZZ</name>
<comment type="caution">
    <text evidence="1">The sequence shown here is derived from an EMBL/GenBank/DDBJ whole genome shotgun (WGS) entry which is preliminary data.</text>
</comment>
<evidence type="ECO:0000313" key="1">
    <source>
        <dbReference type="EMBL" id="KKK59197.1"/>
    </source>
</evidence>
<reference evidence="1" key="1">
    <citation type="journal article" date="2015" name="Nature">
        <title>Complex archaea that bridge the gap between prokaryotes and eukaryotes.</title>
        <authorList>
            <person name="Spang A."/>
            <person name="Saw J.H."/>
            <person name="Jorgensen S.L."/>
            <person name="Zaremba-Niedzwiedzka K."/>
            <person name="Martijn J."/>
            <person name="Lind A.E."/>
            <person name="van Eijk R."/>
            <person name="Schleper C."/>
            <person name="Guy L."/>
            <person name="Ettema T.J."/>
        </authorList>
    </citation>
    <scope>NUCLEOTIDE SEQUENCE</scope>
</reference>
<sequence length="86" mass="10194">MILIMEFAQDVEEEIIHKMYRLVKCGYCEKGLGSYHRGDVQEAITKHFMLEHLDKWNEMAAVASVLSDLRGKYKFRGRLFKRINEK</sequence>
<gene>
    <name evidence="1" type="ORF">LCGC14_3036800</name>
</gene>
<dbReference type="EMBL" id="LAZR01063601">
    <property type="protein sequence ID" value="KKK59197.1"/>
    <property type="molecule type" value="Genomic_DNA"/>
</dbReference>
<dbReference type="AlphaFoldDB" id="A0A0F8WQI1"/>